<reference evidence="3" key="1">
    <citation type="journal article" date="2023" name="Genome Biol. Evol.">
        <title>First Whole Genome Sequence and Flow Cytometry Genome Size Data for the Lichen-Forming Fungus Ramalina farinacea (Ascomycota).</title>
        <authorList>
            <person name="Llewellyn T."/>
            <person name="Mian S."/>
            <person name="Hill R."/>
            <person name="Leitch I.J."/>
            <person name="Gaya E."/>
        </authorList>
    </citation>
    <scope>NUCLEOTIDE SEQUENCE</scope>
    <source>
        <strain evidence="3">LIQ254RAFAR</strain>
    </source>
</reference>
<keyword evidence="4" id="KW-1185">Reference proteome</keyword>
<gene>
    <name evidence="3" type="ORF">OHK93_005759</name>
</gene>
<dbReference type="PANTHER" id="PTHR47939:SF1">
    <property type="entry name" value="OS04G0684500 PROTEIN"/>
    <property type="match status" value="1"/>
</dbReference>
<feature type="region of interest" description="Disordered" evidence="2">
    <location>
        <begin position="25"/>
        <end position="51"/>
    </location>
</feature>
<name>A0AA43TSD6_9LECA</name>
<dbReference type="InterPro" id="IPR050667">
    <property type="entry name" value="PPR-containing_protein"/>
</dbReference>
<feature type="compositionally biased region" description="Low complexity" evidence="2">
    <location>
        <begin position="631"/>
        <end position="644"/>
    </location>
</feature>
<feature type="region of interest" description="Disordered" evidence="2">
    <location>
        <begin position="617"/>
        <end position="644"/>
    </location>
</feature>
<feature type="repeat" description="PPR" evidence="1">
    <location>
        <begin position="367"/>
        <end position="401"/>
    </location>
</feature>
<dbReference type="Gene3D" id="1.25.40.10">
    <property type="entry name" value="Tetratricopeptide repeat domain"/>
    <property type="match status" value="1"/>
</dbReference>
<protein>
    <submittedName>
        <fullName evidence="3">Uncharacterized protein</fullName>
    </submittedName>
</protein>
<dbReference type="AlphaFoldDB" id="A0AA43TSD6"/>
<feature type="compositionally biased region" description="Basic and acidic residues" evidence="2">
    <location>
        <begin position="25"/>
        <end position="34"/>
    </location>
</feature>
<organism evidence="3 4">
    <name type="scientific">Ramalina farinacea</name>
    <dbReference type="NCBI Taxonomy" id="258253"/>
    <lineage>
        <taxon>Eukaryota</taxon>
        <taxon>Fungi</taxon>
        <taxon>Dikarya</taxon>
        <taxon>Ascomycota</taxon>
        <taxon>Pezizomycotina</taxon>
        <taxon>Lecanoromycetes</taxon>
        <taxon>OSLEUM clade</taxon>
        <taxon>Lecanoromycetidae</taxon>
        <taxon>Lecanorales</taxon>
        <taxon>Lecanorineae</taxon>
        <taxon>Ramalinaceae</taxon>
        <taxon>Ramalina</taxon>
    </lineage>
</organism>
<dbReference type="EMBL" id="JAPUFD010000003">
    <property type="protein sequence ID" value="MDI1486528.1"/>
    <property type="molecule type" value="Genomic_DNA"/>
</dbReference>
<evidence type="ECO:0000313" key="4">
    <source>
        <dbReference type="Proteomes" id="UP001161017"/>
    </source>
</evidence>
<evidence type="ECO:0000256" key="1">
    <source>
        <dbReference type="PROSITE-ProRule" id="PRU00708"/>
    </source>
</evidence>
<evidence type="ECO:0000256" key="2">
    <source>
        <dbReference type="SAM" id="MobiDB-lite"/>
    </source>
</evidence>
<dbReference type="InterPro" id="IPR011990">
    <property type="entry name" value="TPR-like_helical_dom_sf"/>
</dbReference>
<dbReference type="PROSITE" id="PS51375">
    <property type="entry name" value="PPR"/>
    <property type="match status" value="1"/>
</dbReference>
<evidence type="ECO:0000313" key="3">
    <source>
        <dbReference type="EMBL" id="MDI1486528.1"/>
    </source>
</evidence>
<accession>A0AA43TSD6</accession>
<comment type="caution">
    <text evidence="3">The sequence shown here is derived from an EMBL/GenBank/DDBJ whole genome shotgun (WGS) entry which is preliminary data.</text>
</comment>
<dbReference type="InterPro" id="IPR002885">
    <property type="entry name" value="PPR_rpt"/>
</dbReference>
<proteinExistence type="predicted"/>
<dbReference type="PANTHER" id="PTHR47939">
    <property type="entry name" value="MEMBRANE-ASSOCIATED SALT-INDUCIBLE PROTEIN-LIKE"/>
    <property type="match status" value="1"/>
</dbReference>
<dbReference type="Proteomes" id="UP001161017">
    <property type="component" value="Unassembled WGS sequence"/>
</dbReference>
<sequence>MLNSARKDARNRQWDDAIERTRAEITRTEEDQNRRLSSLKSTDPAVKDAPADDEIARRCDFRSKIKMLMNWERWQEHSRHAAGLDNWRGFPLDFLKSLSNSDLEHILGREGVLRRFYGGPNCSELAPEAPARPLSSKKIRTQEWSMMKLALHFLKPLHAKVERDGSQPNALQVVAHLVPLDGGGMERAIQKIDERIAEIKAAGPHDPFPSPQSPQYHFSPSEQESELVDFNVNLQKILWEAQSTLSRRLPHICKCLLSSPIAPNIHTYNLLLIRFCQLREDHCAQAVLKSIEETNTRPNEITHATTLRYLTAMNDRPRFREYTWKMHGWRRGLALAKPAKEIDALARSRYHVFGKNSEKIAEKARMNEEVYTSLILGVLKMFSIKEALWYYSEMVKEGWKPTMEILTAMLQKSCELGDLRAGHELWKRIKALHEAGHEITNTAYAAMLDLCNICLQTDWYQQIASEAIACGILPQSFPKECNSSSRDLKAKSTQAPSGSVEKMPTLKSLRRQNPLIPDTVLQALLAQSSSSSHLRKALSTTRQNYQDLQRLRQATIRLTSALSLLSVDISSTVKEVSRAIELKDSNILRHSLLAARQEPEQMSEVDRAFLRYKSSLDKKSGHDRSLPPYELSPAAASPLTALPV</sequence>